<evidence type="ECO:0000256" key="3">
    <source>
        <dbReference type="ARBA" id="ARBA00023163"/>
    </source>
</evidence>
<evidence type="ECO:0000313" key="6">
    <source>
        <dbReference type="EMBL" id="QPT54027.1"/>
    </source>
</evidence>
<dbReference type="InterPro" id="IPR011711">
    <property type="entry name" value="GntR_C"/>
</dbReference>
<dbReference type="SMART" id="SM00345">
    <property type="entry name" value="HTH_GNTR"/>
    <property type="match status" value="1"/>
</dbReference>
<accession>A0A199NTA1</accession>
<dbReference type="InterPro" id="IPR000524">
    <property type="entry name" value="Tscrpt_reg_HTH_GntR"/>
</dbReference>
<keyword evidence="2" id="KW-0238">DNA-binding</keyword>
<dbReference type="SMART" id="SM00895">
    <property type="entry name" value="FCD"/>
    <property type="match status" value="1"/>
</dbReference>
<dbReference type="RefSeq" id="WP_061225340.1">
    <property type="nucleotide sequence ID" value="NZ_CP065738.1"/>
</dbReference>
<dbReference type="Gene3D" id="1.20.120.530">
    <property type="entry name" value="GntR ligand-binding domain-like"/>
    <property type="match status" value="1"/>
</dbReference>
<reference evidence="5 7" key="3">
    <citation type="submission" date="2016-06" db="EMBL/GenBank/DDBJ databases">
        <title>Identification of putative biosynthetic pathways for the production of bioactive secondary metabolites by the marine actinomycete Kocuria kristinae RUTW2-3.</title>
        <authorList>
            <person name="Waterworth S.C."/>
            <person name="Walmsley T.A."/>
            <person name="Matongo T."/>
            <person name="Davies-Coleman M.T."/>
            <person name="Dorrington R.A."/>
        </authorList>
    </citation>
    <scope>NUCLEOTIDE SEQUENCE [LARGE SCALE GENOMIC DNA]</scope>
    <source>
        <strain evidence="7">RuSp02-3</strain>
        <strain evidence="5">RUTW2-3</strain>
    </source>
</reference>
<dbReference type="Pfam" id="PF07729">
    <property type="entry name" value="FCD"/>
    <property type="match status" value="1"/>
</dbReference>
<evidence type="ECO:0000313" key="7">
    <source>
        <dbReference type="Proteomes" id="UP000053171"/>
    </source>
</evidence>
<dbReference type="Proteomes" id="UP000053171">
    <property type="component" value="Unassembled WGS sequence"/>
</dbReference>
<reference evidence="5" key="2">
    <citation type="submission" date="2016-04" db="EMBL/GenBank/DDBJ databases">
        <authorList>
            <person name="Evans L.H."/>
            <person name="Alamgir A."/>
            <person name="Owens N."/>
            <person name="Weber N.D."/>
            <person name="Virtaneva K."/>
            <person name="Barbian K."/>
            <person name="Babar A."/>
            <person name="Rosenke K."/>
        </authorList>
    </citation>
    <scope>NUCLEOTIDE SEQUENCE [LARGE SCALE GENOMIC DNA]</scope>
    <source>
        <strain evidence="5">RUTW2-3</strain>
    </source>
</reference>
<proteinExistence type="predicted"/>
<dbReference type="InterPro" id="IPR036388">
    <property type="entry name" value="WH-like_DNA-bd_sf"/>
</dbReference>
<evidence type="ECO:0000256" key="2">
    <source>
        <dbReference type="ARBA" id="ARBA00023125"/>
    </source>
</evidence>
<gene>
    <name evidence="5" type="ORF">AN277_0204005</name>
    <name evidence="6" type="ORF">I6G21_02130</name>
</gene>
<dbReference type="GO" id="GO:0003700">
    <property type="term" value="F:DNA-binding transcription factor activity"/>
    <property type="evidence" value="ECO:0007669"/>
    <property type="project" value="InterPro"/>
</dbReference>
<dbReference type="InterPro" id="IPR008920">
    <property type="entry name" value="TF_FadR/GntR_C"/>
</dbReference>
<dbReference type="AlphaFoldDB" id="A0A199NTA1"/>
<dbReference type="PANTHER" id="PTHR43537:SF5">
    <property type="entry name" value="UXU OPERON TRANSCRIPTIONAL REGULATOR"/>
    <property type="match status" value="1"/>
</dbReference>
<evidence type="ECO:0000313" key="5">
    <source>
        <dbReference type="EMBL" id="OAX52314.1"/>
    </source>
</evidence>
<keyword evidence="7" id="KW-1185">Reference proteome</keyword>
<dbReference type="SUPFAM" id="SSF46785">
    <property type="entry name" value="Winged helix' DNA-binding domain"/>
    <property type="match status" value="1"/>
</dbReference>
<dbReference type="KEGG" id="rkr:I6G21_02130"/>
<dbReference type="Pfam" id="PF00392">
    <property type="entry name" value="GntR"/>
    <property type="match status" value="1"/>
</dbReference>
<evidence type="ECO:0000313" key="8">
    <source>
        <dbReference type="Proteomes" id="UP000594975"/>
    </source>
</evidence>
<dbReference type="PANTHER" id="PTHR43537">
    <property type="entry name" value="TRANSCRIPTIONAL REGULATOR, GNTR FAMILY"/>
    <property type="match status" value="1"/>
</dbReference>
<dbReference type="Gene3D" id="1.10.10.10">
    <property type="entry name" value="Winged helix-like DNA-binding domain superfamily/Winged helix DNA-binding domain"/>
    <property type="match status" value="1"/>
</dbReference>
<dbReference type="InterPro" id="IPR036390">
    <property type="entry name" value="WH_DNA-bd_sf"/>
</dbReference>
<organism evidence="5 7">
    <name type="scientific">Rothia kristinae</name>
    <dbReference type="NCBI Taxonomy" id="37923"/>
    <lineage>
        <taxon>Bacteria</taxon>
        <taxon>Bacillati</taxon>
        <taxon>Actinomycetota</taxon>
        <taxon>Actinomycetes</taxon>
        <taxon>Micrococcales</taxon>
        <taxon>Micrococcaceae</taxon>
        <taxon>Rothia</taxon>
    </lineage>
</organism>
<protein>
    <submittedName>
        <fullName evidence="6">FadR family transcriptional regulator</fullName>
    </submittedName>
    <submittedName>
        <fullName evidence="5">GntR family transcriptional regulator</fullName>
    </submittedName>
</protein>
<keyword evidence="3" id="KW-0804">Transcription</keyword>
<keyword evidence="1" id="KW-0805">Transcription regulation</keyword>
<dbReference type="CDD" id="cd07377">
    <property type="entry name" value="WHTH_GntR"/>
    <property type="match status" value="1"/>
</dbReference>
<dbReference type="EMBL" id="CP065738">
    <property type="protein sequence ID" value="QPT54027.1"/>
    <property type="molecule type" value="Genomic_DNA"/>
</dbReference>
<feature type="domain" description="HTH gntR-type" evidence="4">
    <location>
        <begin position="4"/>
        <end position="76"/>
    </location>
</feature>
<dbReference type="PRINTS" id="PR00035">
    <property type="entry name" value="HTHGNTR"/>
</dbReference>
<sequence length="258" mass="27626">MPASRTYDVVLTWLETGLRTGQLRVGQRLPSERSLAERFGISRGSVREAIRVLDAMGLVRSGVGSGPNAGAVVISEPSAALGWGLRMHLASRSLPVPDVVATRITLESRAAADAARTVGVARDGEATDAVEDGAADQERLARTTALLAEASDLLAELDDPGLPDERFHAQDAAFHLLISSLGGNIVVTTILDSLRQATVGYVQEGVLRLDDWPGVRRRLQVQHRRILAAVERARPEEAAAAVAEHISWFHATAWPTPA</sequence>
<dbReference type="Proteomes" id="UP000594975">
    <property type="component" value="Chromosome"/>
</dbReference>
<dbReference type="PROSITE" id="PS50949">
    <property type="entry name" value="HTH_GNTR"/>
    <property type="match status" value="1"/>
</dbReference>
<evidence type="ECO:0000259" key="4">
    <source>
        <dbReference type="PROSITE" id="PS50949"/>
    </source>
</evidence>
<evidence type="ECO:0000256" key="1">
    <source>
        <dbReference type="ARBA" id="ARBA00023015"/>
    </source>
</evidence>
<dbReference type="GO" id="GO:0003677">
    <property type="term" value="F:DNA binding"/>
    <property type="evidence" value="ECO:0007669"/>
    <property type="project" value="UniProtKB-KW"/>
</dbReference>
<dbReference type="SUPFAM" id="SSF48008">
    <property type="entry name" value="GntR ligand-binding domain-like"/>
    <property type="match status" value="1"/>
</dbReference>
<reference evidence="7" key="1">
    <citation type="submission" date="2016-04" db="EMBL/GenBank/DDBJ databases">
        <authorList>
            <person name="Waterworth S."/>
            <person name="Matcher G."/>
        </authorList>
    </citation>
    <scope>NUCLEOTIDE SEQUENCE [LARGE SCALE GENOMIC DNA]</scope>
    <source>
        <strain evidence="7">RuSp02-3</strain>
    </source>
</reference>
<name>A0A199NTA1_9MICC</name>
<dbReference type="GeneID" id="61262154"/>
<reference evidence="6 8" key="4">
    <citation type="submission" date="2020-12" db="EMBL/GenBank/DDBJ databases">
        <title>FDA dAtabase for Regulatory Grade micrObial Sequences (FDA-ARGOS): Supporting development and validation of Infectious Disease Dx tests.</title>
        <authorList>
            <person name="Sproer C."/>
            <person name="Gronow S."/>
            <person name="Severitt S."/>
            <person name="Schroder I."/>
            <person name="Tallon L."/>
            <person name="Sadzewicz L."/>
            <person name="Zhao X."/>
            <person name="Boylan J."/>
            <person name="Ott S."/>
            <person name="Bowen H."/>
            <person name="Vavikolanu K."/>
            <person name="Mehta A."/>
            <person name="Aluvathingal J."/>
            <person name="Nadendla S."/>
            <person name="Lowell S."/>
            <person name="Myers T."/>
            <person name="Yan Y."/>
            <person name="Sichtig H."/>
        </authorList>
    </citation>
    <scope>NUCLEOTIDE SEQUENCE [LARGE SCALE GENOMIC DNA]</scope>
    <source>
        <strain evidence="6 8">FDAARGOS_864</strain>
    </source>
</reference>
<dbReference type="EMBL" id="LJBJ02000005">
    <property type="protein sequence ID" value="OAX52314.1"/>
    <property type="molecule type" value="Genomic_DNA"/>
</dbReference>